<feature type="transmembrane region" description="Helical" evidence="1">
    <location>
        <begin position="7"/>
        <end position="25"/>
    </location>
</feature>
<reference evidence="2" key="1">
    <citation type="journal article" date="2022" name="ISME J.">
        <title>A general approach to explore prokaryotic protein glycosylation reveals the unique surface layer modulation of an anammox bacterium.</title>
        <authorList>
            <person name="Pabst M."/>
            <person name="Grouzdev D.S."/>
            <person name="Lawson C.E."/>
            <person name="Kleikamp H.B.C."/>
            <person name="de Ram C."/>
            <person name="Louwen R."/>
            <person name="Lin Y.M."/>
            <person name="Lucker S."/>
            <person name="van Loosdrecht M.C.M."/>
            <person name="Laureni M."/>
        </authorList>
    </citation>
    <scope>NUCLEOTIDE SEQUENCE</scope>
    <source>
        <strain evidence="2">BROCD043</strain>
    </source>
</reference>
<keyword evidence="1" id="KW-1133">Transmembrane helix</keyword>
<proteinExistence type="predicted"/>
<comment type="caution">
    <text evidence="2">The sequence shown here is derived from an EMBL/GenBank/DDBJ whole genome shotgun (WGS) entry which is preliminary data.</text>
</comment>
<evidence type="ECO:0000256" key="1">
    <source>
        <dbReference type="SAM" id="Phobius"/>
    </source>
</evidence>
<name>A0A952AHI7_9BACT</name>
<feature type="transmembrane region" description="Helical" evidence="1">
    <location>
        <begin position="62"/>
        <end position="85"/>
    </location>
</feature>
<keyword evidence="1" id="KW-0812">Transmembrane</keyword>
<dbReference type="AlphaFoldDB" id="A0A952AHI7"/>
<evidence type="ECO:0000313" key="3">
    <source>
        <dbReference type="Proteomes" id="UP000781173"/>
    </source>
</evidence>
<organism evidence="2 3">
    <name type="scientific">Candidatus Dojkabacteria bacterium</name>
    <dbReference type="NCBI Taxonomy" id="2099670"/>
    <lineage>
        <taxon>Bacteria</taxon>
        <taxon>Candidatus Dojkabacteria</taxon>
    </lineage>
</organism>
<feature type="transmembrane region" description="Helical" evidence="1">
    <location>
        <begin position="105"/>
        <end position="135"/>
    </location>
</feature>
<feature type="transmembrane region" description="Helical" evidence="1">
    <location>
        <begin position="31"/>
        <end position="50"/>
    </location>
</feature>
<evidence type="ECO:0008006" key="4">
    <source>
        <dbReference type="Google" id="ProtNLM"/>
    </source>
</evidence>
<gene>
    <name evidence="2" type="ORF">H3C67_01020</name>
</gene>
<evidence type="ECO:0000313" key="2">
    <source>
        <dbReference type="EMBL" id="MBW7953346.1"/>
    </source>
</evidence>
<protein>
    <recommendedName>
        <fullName evidence="4">DUF996 domain-containing protein</fullName>
    </recommendedName>
</protein>
<sequence>MSKAKAFSFYLLFLDFFIGFIFGSIGYFFALLAFPILAIFRGSIVGLFINKTDHIAKLRKNAIAGALAFLLGLLLGIMNLIYFLAPRYELYRQRLTLLDEKNLGLTLGIVAALFIACLFFLIYSAVSYIAGLLIYKAVSR</sequence>
<dbReference type="EMBL" id="JACFOF010000002">
    <property type="protein sequence ID" value="MBW7953346.1"/>
    <property type="molecule type" value="Genomic_DNA"/>
</dbReference>
<accession>A0A952AHI7</accession>
<keyword evidence="1" id="KW-0472">Membrane</keyword>
<dbReference type="Proteomes" id="UP000781173">
    <property type="component" value="Unassembled WGS sequence"/>
</dbReference>